<reference evidence="2" key="1">
    <citation type="journal article" date="2023" name="Nat. Plants">
        <title>Single-cell RNA sequencing provides a high-resolution roadmap for understanding the multicellular compartmentation of specialized metabolism.</title>
        <authorList>
            <person name="Sun S."/>
            <person name="Shen X."/>
            <person name="Li Y."/>
            <person name="Li Y."/>
            <person name="Wang S."/>
            <person name="Li R."/>
            <person name="Zhang H."/>
            <person name="Shen G."/>
            <person name="Guo B."/>
            <person name="Wei J."/>
            <person name="Xu J."/>
            <person name="St-Pierre B."/>
            <person name="Chen S."/>
            <person name="Sun C."/>
        </authorList>
    </citation>
    <scope>NUCLEOTIDE SEQUENCE [LARGE SCALE GENOMIC DNA]</scope>
</reference>
<name>A0ACC0ACG6_CATRO</name>
<sequence length="140" mass="16225">MKQENPNVGNWRTKPINNFHSLEELFVKDRAIGEGSMTTKEKRKRWAYKNVGKEPGGIDELNMLTLESFANTQRSQIFLDLVLCEHSRDKIAVTQLGLQIDEMGAIKVAGRNNLPSYFKSSEVVWRNPSHEEVNMKRLYW</sequence>
<organism evidence="1 2">
    <name type="scientific">Catharanthus roseus</name>
    <name type="common">Madagascar periwinkle</name>
    <name type="synonym">Vinca rosea</name>
    <dbReference type="NCBI Taxonomy" id="4058"/>
    <lineage>
        <taxon>Eukaryota</taxon>
        <taxon>Viridiplantae</taxon>
        <taxon>Streptophyta</taxon>
        <taxon>Embryophyta</taxon>
        <taxon>Tracheophyta</taxon>
        <taxon>Spermatophyta</taxon>
        <taxon>Magnoliopsida</taxon>
        <taxon>eudicotyledons</taxon>
        <taxon>Gunneridae</taxon>
        <taxon>Pentapetalae</taxon>
        <taxon>asterids</taxon>
        <taxon>lamiids</taxon>
        <taxon>Gentianales</taxon>
        <taxon>Apocynaceae</taxon>
        <taxon>Rauvolfioideae</taxon>
        <taxon>Vinceae</taxon>
        <taxon>Catharanthinae</taxon>
        <taxon>Catharanthus</taxon>
    </lineage>
</organism>
<dbReference type="EMBL" id="CM044706">
    <property type="protein sequence ID" value="KAI5658324.1"/>
    <property type="molecule type" value="Genomic_DNA"/>
</dbReference>
<evidence type="ECO:0000313" key="1">
    <source>
        <dbReference type="EMBL" id="KAI5658324.1"/>
    </source>
</evidence>
<dbReference type="Proteomes" id="UP001060085">
    <property type="component" value="Linkage Group LG06"/>
</dbReference>
<evidence type="ECO:0000313" key="2">
    <source>
        <dbReference type="Proteomes" id="UP001060085"/>
    </source>
</evidence>
<gene>
    <name evidence="1" type="ORF">M9H77_27117</name>
</gene>
<proteinExistence type="predicted"/>
<keyword evidence="2" id="KW-1185">Reference proteome</keyword>
<comment type="caution">
    <text evidence="1">The sequence shown here is derived from an EMBL/GenBank/DDBJ whole genome shotgun (WGS) entry which is preliminary data.</text>
</comment>
<accession>A0ACC0ACG6</accession>
<protein>
    <submittedName>
        <fullName evidence="1">Uncharacterized protein</fullName>
    </submittedName>
</protein>